<dbReference type="Ensembl" id="ENSECRT00000030084.1">
    <property type="protein sequence ID" value="ENSECRP00000029459.1"/>
    <property type="gene ID" value="ENSECRG00000019982.1"/>
</dbReference>
<dbReference type="InterPro" id="IPR043136">
    <property type="entry name" value="B30.2/SPRY_sf"/>
</dbReference>
<dbReference type="Pfam" id="PF00622">
    <property type="entry name" value="SPRY"/>
    <property type="match status" value="1"/>
</dbReference>
<dbReference type="FunFam" id="2.60.120.920:FF:000004">
    <property type="entry name" value="Butyrophilin subfamily 1 member A1"/>
    <property type="match status" value="1"/>
</dbReference>
<comment type="similarity">
    <text evidence="10">Belongs to the SKINT family.</text>
</comment>
<dbReference type="GO" id="GO:0009897">
    <property type="term" value="C:external side of plasma membrane"/>
    <property type="evidence" value="ECO:0007669"/>
    <property type="project" value="TreeGrafter"/>
</dbReference>
<dbReference type="GO" id="GO:0050852">
    <property type="term" value="P:T cell receptor signaling pathway"/>
    <property type="evidence" value="ECO:0007669"/>
    <property type="project" value="TreeGrafter"/>
</dbReference>
<dbReference type="PRINTS" id="PR01407">
    <property type="entry name" value="BUTYPHLNCDUF"/>
</dbReference>
<feature type="domain" description="Ig-like" evidence="14">
    <location>
        <begin position="140"/>
        <end position="227"/>
    </location>
</feature>
<proteinExistence type="inferred from homology"/>
<dbReference type="GO" id="GO:0042110">
    <property type="term" value="P:T cell activation"/>
    <property type="evidence" value="ECO:0007669"/>
    <property type="project" value="UniProtKB-ARBA"/>
</dbReference>
<dbReference type="Pfam" id="PF07686">
    <property type="entry name" value="V-set"/>
    <property type="match status" value="1"/>
</dbReference>
<evidence type="ECO:0000256" key="5">
    <source>
        <dbReference type="ARBA" id="ARBA00022989"/>
    </source>
</evidence>
<evidence type="ECO:0000256" key="11">
    <source>
        <dbReference type="SAM" id="Phobius"/>
    </source>
</evidence>
<dbReference type="SMART" id="SM00409">
    <property type="entry name" value="IG"/>
    <property type="match status" value="1"/>
</dbReference>
<dbReference type="InterPro" id="IPR003879">
    <property type="entry name" value="Butyrophylin_SPRY"/>
</dbReference>
<keyword evidence="3 11" id="KW-0812">Transmembrane</keyword>
<keyword evidence="8" id="KW-0325">Glycoprotein</keyword>
<feature type="chain" id="PRO_5034267100" evidence="12">
    <location>
        <begin position="21"/>
        <end position="449"/>
    </location>
</feature>
<reference evidence="15" key="1">
    <citation type="submission" date="2025-08" db="UniProtKB">
        <authorList>
            <consortium name="Ensembl"/>
        </authorList>
    </citation>
    <scope>IDENTIFICATION</scope>
</reference>
<dbReference type="Gene3D" id="2.60.120.920">
    <property type="match status" value="1"/>
</dbReference>
<evidence type="ECO:0000256" key="3">
    <source>
        <dbReference type="ARBA" id="ARBA00022692"/>
    </source>
</evidence>
<dbReference type="GeneTree" id="ENSGT01120000271914"/>
<sequence length="449" mass="51522">MMSRFYTIIFNLIQVGLVHLEIFSLTAPDSLQFSNVGGKVVLPCLLSPSISAVDMEILWSRDERKIFHYREQKEVTQGIHSSYVGRTHIAKAEITLGNVSLHLDNVHTVDEAVYTCEVVSKNWHDSKTVRLKIIALGSIPLMSLAGLQKNGILLYCDSKGWYPRPVIEWSDRKQTNLTGQAIYSEELDNSGLYNVQSYLQVYEENKHELSCIIKQGEHELQSRISINEDFFPRVSAMTVVLGILLPLSVLAFMVMTFTALNFKNKVKAERQRAEAEDLTLDPETAHPYLQISEDRKQVKRGDKRQDLLDGPQRFDAWACILSTQGFNSGRHYWEVDVGNNIDWILGVMKETALRKGTIDMTPSQGYWTLKQYEDQFTALDSIRTSLTLSIRPTAIGMYLDYEEGQFSIYNVDSRNLIYTFTENFREKVYPVFRTYDTCNLKLRLPVETH</sequence>
<name>A0A8C4TEH4_ERPCA</name>
<dbReference type="Proteomes" id="UP000694620">
    <property type="component" value="Unassembled WGS sequence"/>
</dbReference>
<dbReference type="FunFam" id="2.60.40.10:FF:000142">
    <property type="entry name" value="V-set domain-containing T-cell activation inhibitor 1"/>
    <property type="match status" value="1"/>
</dbReference>
<evidence type="ECO:0000256" key="8">
    <source>
        <dbReference type="ARBA" id="ARBA00023180"/>
    </source>
</evidence>
<dbReference type="InterPro" id="IPR053896">
    <property type="entry name" value="BTN3A2-like_Ig-C"/>
</dbReference>
<dbReference type="GO" id="GO:0005102">
    <property type="term" value="F:signaling receptor binding"/>
    <property type="evidence" value="ECO:0007669"/>
    <property type="project" value="TreeGrafter"/>
</dbReference>
<dbReference type="InterPro" id="IPR006574">
    <property type="entry name" value="PRY"/>
</dbReference>
<dbReference type="InterPro" id="IPR001870">
    <property type="entry name" value="B30.2/SPRY"/>
</dbReference>
<reference evidence="15" key="2">
    <citation type="submission" date="2025-09" db="UniProtKB">
        <authorList>
            <consortium name="Ensembl"/>
        </authorList>
    </citation>
    <scope>IDENTIFICATION</scope>
</reference>
<keyword evidence="9" id="KW-0393">Immunoglobulin domain</keyword>
<dbReference type="GO" id="GO:0050863">
    <property type="term" value="P:regulation of T cell activation"/>
    <property type="evidence" value="ECO:0007669"/>
    <property type="project" value="UniProtKB-ARBA"/>
</dbReference>
<dbReference type="InterPro" id="IPR050504">
    <property type="entry name" value="IgSF_BTN/MOG"/>
</dbReference>
<keyword evidence="6 11" id="KW-0472">Membrane</keyword>
<keyword evidence="4 12" id="KW-0732">Signal</keyword>
<protein>
    <submittedName>
        <fullName evidence="15">Butyrophilin subfamily 1 member A1-like</fullName>
    </submittedName>
</protein>
<dbReference type="SUPFAM" id="SSF49899">
    <property type="entry name" value="Concanavalin A-like lectins/glucanases"/>
    <property type="match status" value="1"/>
</dbReference>
<dbReference type="GO" id="GO:0001817">
    <property type="term" value="P:regulation of cytokine production"/>
    <property type="evidence" value="ECO:0007669"/>
    <property type="project" value="TreeGrafter"/>
</dbReference>
<dbReference type="PANTHER" id="PTHR24100:SF130">
    <property type="entry name" value="BUTYROPHILIN-LIKE PROTEIN 9"/>
    <property type="match status" value="1"/>
</dbReference>
<dbReference type="FunFam" id="2.60.40.10:FF:000088">
    <property type="entry name" value="Butyrophilin subfamily 1 member A1"/>
    <property type="match status" value="1"/>
</dbReference>
<evidence type="ECO:0000259" key="13">
    <source>
        <dbReference type="PROSITE" id="PS50188"/>
    </source>
</evidence>
<dbReference type="Gene3D" id="2.60.40.10">
    <property type="entry name" value="Immunoglobulins"/>
    <property type="match status" value="2"/>
</dbReference>
<evidence type="ECO:0000256" key="4">
    <source>
        <dbReference type="ARBA" id="ARBA00022729"/>
    </source>
</evidence>
<dbReference type="SUPFAM" id="SSF48726">
    <property type="entry name" value="Immunoglobulin"/>
    <property type="match status" value="2"/>
</dbReference>
<dbReference type="CDD" id="cd13733">
    <property type="entry name" value="SPRY_PRY_C-I_1"/>
    <property type="match status" value="1"/>
</dbReference>
<evidence type="ECO:0000256" key="12">
    <source>
        <dbReference type="SAM" id="SignalP"/>
    </source>
</evidence>
<dbReference type="PANTHER" id="PTHR24100">
    <property type="entry name" value="BUTYROPHILIN"/>
    <property type="match status" value="1"/>
</dbReference>
<dbReference type="GO" id="GO:1903037">
    <property type="term" value="P:regulation of leukocyte cell-cell adhesion"/>
    <property type="evidence" value="ECO:0007669"/>
    <property type="project" value="UniProtKB-ARBA"/>
</dbReference>
<dbReference type="SMART" id="SM00589">
    <property type="entry name" value="PRY"/>
    <property type="match status" value="1"/>
</dbReference>
<organism evidence="15 16">
    <name type="scientific">Erpetoichthys calabaricus</name>
    <name type="common">Rope fish</name>
    <name type="synonym">Calamoichthys calabaricus</name>
    <dbReference type="NCBI Taxonomy" id="27687"/>
    <lineage>
        <taxon>Eukaryota</taxon>
        <taxon>Metazoa</taxon>
        <taxon>Chordata</taxon>
        <taxon>Craniata</taxon>
        <taxon>Vertebrata</taxon>
        <taxon>Euteleostomi</taxon>
        <taxon>Actinopterygii</taxon>
        <taxon>Polypteriformes</taxon>
        <taxon>Polypteridae</taxon>
        <taxon>Erpetoichthys</taxon>
    </lineage>
</organism>
<dbReference type="PROSITE" id="PS50835">
    <property type="entry name" value="IG_LIKE"/>
    <property type="match status" value="2"/>
</dbReference>
<dbReference type="InterPro" id="IPR013320">
    <property type="entry name" value="ConA-like_dom_sf"/>
</dbReference>
<keyword evidence="7" id="KW-1015">Disulfide bond</keyword>
<dbReference type="InterPro" id="IPR013106">
    <property type="entry name" value="Ig_V-set"/>
</dbReference>
<evidence type="ECO:0000256" key="6">
    <source>
        <dbReference type="ARBA" id="ARBA00023136"/>
    </source>
</evidence>
<evidence type="ECO:0000313" key="15">
    <source>
        <dbReference type="Ensembl" id="ENSECRP00000029459.1"/>
    </source>
</evidence>
<evidence type="ECO:0000256" key="7">
    <source>
        <dbReference type="ARBA" id="ARBA00023157"/>
    </source>
</evidence>
<keyword evidence="5 11" id="KW-1133">Transmembrane helix</keyword>
<evidence type="ECO:0000256" key="2">
    <source>
        <dbReference type="ARBA" id="ARBA00007591"/>
    </source>
</evidence>
<dbReference type="AlphaFoldDB" id="A0A8C4TEH4"/>
<dbReference type="Pfam" id="PF13765">
    <property type="entry name" value="PRY"/>
    <property type="match status" value="1"/>
</dbReference>
<accession>A0A8C4TEH4</accession>
<evidence type="ECO:0000256" key="9">
    <source>
        <dbReference type="ARBA" id="ARBA00023319"/>
    </source>
</evidence>
<dbReference type="SMART" id="SM00406">
    <property type="entry name" value="IGv"/>
    <property type="match status" value="1"/>
</dbReference>
<comment type="subcellular location">
    <subcellularLocation>
        <location evidence="1">Membrane</location>
        <topology evidence="1">Single-pass type I membrane protein</topology>
    </subcellularLocation>
</comment>
<evidence type="ECO:0000256" key="1">
    <source>
        <dbReference type="ARBA" id="ARBA00004479"/>
    </source>
</evidence>
<evidence type="ECO:0000256" key="10">
    <source>
        <dbReference type="ARBA" id="ARBA00038221"/>
    </source>
</evidence>
<feature type="domain" description="B30.2/SPRY" evidence="13">
    <location>
        <begin position="258"/>
        <end position="449"/>
    </location>
</feature>
<evidence type="ECO:0000259" key="14">
    <source>
        <dbReference type="PROSITE" id="PS50835"/>
    </source>
</evidence>
<dbReference type="InterPro" id="IPR007110">
    <property type="entry name" value="Ig-like_dom"/>
</dbReference>
<feature type="signal peptide" evidence="12">
    <location>
        <begin position="1"/>
        <end position="20"/>
    </location>
</feature>
<comment type="similarity">
    <text evidence="2">Belongs to the immunoglobulin superfamily. BTN/MOG family.</text>
</comment>
<feature type="transmembrane region" description="Helical" evidence="11">
    <location>
        <begin position="239"/>
        <end position="262"/>
    </location>
</feature>
<dbReference type="Pfam" id="PF22705">
    <property type="entry name" value="C2-set_3"/>
    <property type="match status" value="1"/>
</dbReference>
<dbReference type="InterPro" id="IPR013783">
    <property type="entry name" value="Ig-like_fold"/>
</dbReference>
<dbReference type="InterPro" id="IPR036179">
    <property type="entry name" value="Ig-like_dom_sf"/>
</dbReference>
<dbReference type="SMART" id="SM00449">
    <property type="entry name" value="SPRY"/>
    <property type="match status" value="1"/>
</dbReference>
<dbReference type="PROSITE" id="PS50188">
    <property type="entry name" value="B302_SPRY"/>
    <property type="match status" value="1"/>
</dbReference>
<dbReference type="InterPro" id="IPR003877">
    <property type="entry name" value="SPRY_dom"/>
</dbReference>
<keyword evidence="16" id="KW-1185">Reference proteome</keyword>
<evidence type="ECO:0000313" key="16">
    <source>
        <dbReference type="Proteomes" id="UP000694620"/>
    </source>
</evidence>
<dbReference type="InterPro" id="IPR003599">
    <property type="entry name" value="Ig_sub"/>
</dbReference>
<feature type="domain" description="Ig-like" evidence="14">
    <location>
        <begin position="37"/>
        <end position="130"/>
    </location>
</feature>